<dbReference type="AlphaFoldDB" id="A0A067T5T8"/>
<sequence>MKAVSNSLPRGNYGNYVGLRSCIRAYLLPQVSYLPTTREKSPQKLHCGNSLKATIITLVGDLKEDTPSFRQWVHCRNQVEVRG</sequence>
<protein>
    <submittedName>
        <fullName evidence="1">Uncharacterized protein</fullName>
    </submittedName>
</protein>
<evidence type="ECO:0000313" key="2">
    <source>
        <dbReference type="Proteomes" id="UP000027222"/>
    </source>
</evidence>
<evidence type="ECO:0000313" key="1">
    <source>
        <dbReference type="EMBL" id="KDR78540.1"/>
    </source>
</evidence>
<dbReference type="Proteomes" id="UP000027222">
    <property type="component" value="Unassembled WGS sequence"/>
</dbReference>
<dbReference type="HOGENOM" id="CLU_2542749_0_0_1"/>
<name>A0A067T5T8_GALM3</name>
<organism evidence="1 2">
    <name type="scientific">Galerina marginata (strain CBS 339.88)</name>
    <dbReference type="NCBI Taxonomy" id="685588"/>
    <lineage>
        <taxon>Eukaryota</taxon>
        <taxon>Fungi</taxon>
        <taxon>Dikarya</taxon>
        <taxon>Basidiomycota</taxon>
        <taxon>Agaricomycotina</taxon>
        <taxon>Agaricomycetes</taxon>
        <taxon>Agaricomycetidae</taxon>
        <taxon>Agaricales</taxon>
        <taxon>Agaricineae</taxon>
        <taxon>Strophariaceae</taxon>
        <taxon>Galerina</taxon>
    </lineage>
</organism>
<keyword evidence="2" id="KW-1185">Reference proteome</keyword>
<gene>
    <name evidence="1" type="ORF">GALMADRAFT_243946</name>
</gene>
<dbReference type="EMBL" id="KL142374">
    <property type="protein sequence ID" value="KDR78540.1"/>
    <property type="molecule type" value="Genomic_DNA"/>
</dbReference>
<proteinExistence type="predicted"/>
<accession>A0A067T5T8</accession>
<reference evidence="2" key="1">
    <citation type="journal article" date="2014" name="Proc. Natl. Acad. Sci. U.S.A.">
        <title>Extensive sampling of basidiomycete genomes demonstrates inadequacy of the white-rot/brown-rot paradigm for wood decay fungi.</title>
        <authorList>
            <person name="Riley R."/>
            <person name="Salamov A.A."/>
            <person name="Brown D.W."/>
            <person name="Nagy L.G."/>
            <person name="Floudas D."/>
            <person name="Held B.W."/>
            <person name="Levasseur A."/>
            <person name="Lombard V."/>
            <person name="Morin E."/>
            <person name="Otillar R."/>
            <person name="Lindquist E.A."/>
            <person name="Sun H."/>
            <person name="LaButti K.M."/>
            <person name="Schmutz J."/>
            <person name="Jabbour D."/>
            <person name="Luo H."/>
            <person name="Baker S.E."/>
            <person name="Pisabarro A.G."/>
            <person name="Walton J.D."/>
            <person name="Blanchette R.A."/>
            <person name="Henrissat B."/>
            <person name="Martin F."/>
            <person name="Cullen D."/>
            <person name="Hibbett D.S."/>
            <person name="Grigoriev I.V."/>
        </authorList>
    </citation>
    <scope>NUCLEOTIDE SEQUENCE [LARGE SCALE GENOMIC DNA]</scope>
    <source>
        <strain evidence="2">CBS 339.88</strain>
    </source>
</reference>